<feature type="compositionally biased region" description="Basic and acidic residues" evidence="1">
    <location>
        <begin position="45"/>
        <end position="55"/>
    </location>
</feature>
<feature type="domain" description="VOC" evidence="3">
    <location>
        <begin position="113"/>
        <end position="237"/>
    </location>
</feature>
<organism evidence="4 5">
    <name type="scientific">Streptomyces labedae</name>
    <dbReference type="NCBI Taxonomy" id="285569"/>
    <lineage>
        <taxon>Bacteria</taxon>
        <taxon>Bacillati</taxon>
        <taxon>Actinomycetota</taxon>
        <taxon>Actinomycetes</taxon>
        <taxon>Kitasatosporales</taxon>
        <taxon>Streptomycetaceae</taxon>
        <taxon>Streptomyces</taxon>
    </lineage>
</organism>
<dbReference type="SUPFAM" id="SSF54593">
    <property type="entry name" value="Glyoxalase/Bleomycin resistance protein/Dihydroxybiphenyl dioxygenase"/>
    <property type="match status" value="1"/>
</dbReference>
<dbReference type="Gene3D" id="3.10.180.10">
    <property type="entry name" value="2,3-Dihydroxybiphenyl 1,2-Dioxygenase, domain 1"/>
    <property type="match status" value="1"/>
</dbReference>
<dbReference type="Proteomes" id="UP001500728">
    <property type="component" value="Unassembled WGS sequence"/>
</dbReference>
<dbReference type="InterPro" id="IPR000847">
    <property type="entry name" value="LysR_HTH_N"/>
</dbReference>
<evidence type="ECO:0000259" key="2">
    <source>
        <dbReference type="PROSITE" id="PS50931"/>
    </source>
</evidence>
<dbReference type="PANTHER" id="PTHR36503">
    <property type="entry name" value="BLR2520 PROTEIN"/>
    <property type="match status" value="1"/>
</dbReference>
<proteinExistence type="predicted"/>
<dbReference type="PROSITE" id="PS51819">
    <property type="entry name" value="VOC"/>
    <property type="match status" value="1"/>
</dbReference>
<dbReference type="Pfam" id="PF00126">
    <property type="entry name" value="HTH_1"/>
    <property type="match status" value="1"/>
</dbReference>
<dbReference type="EMBL" id="BAAAUW010000041">
    <property type="protein sequence ID" value="GAA3276898.1"/>
    <property type="molecule type" value="Genomic_DNA"/>
</dbReference>
<protein>
    <recommendedName>
        <fullName evidence="6">LysR family transcriptional regulator</fullName>
    </recommendedName>
</protein>
<dbReference type="InterPro" id="IPR037523">
    <property type="entry name" value="VOC_core"/>
</dbReference>
<sequence>MSLRQYEYALAVAEEGSVTAAAERLHVAQPSVSQQIRGLERELAGEAVRRRETRGSGESGAAEKTVRAHRKENRTRAPAKGIGAAYTLRRGPCPIRSRRPGRPRPTVGRMSTRFDAIGMVVPDMAASVAFYRRLGLTFPEGAEAEGHVEAELPGGMRLLLDTEEMVRSFHPGWRPPSGGGRTSLAVRCDSPSEVDALFADLVESGARAELKPWDAVWGQRYAVVLDPDGNGVDLFAPLPTGG</sequence>
<dbReference type="InterPro" id="IPR004360">
    <property type="entry name" value="Glyas_Fos-R_dOase_dom"/>
</dbReference>
<dbReference type="Pfam" id="PF00903">
    <property type="entry name" value="Glyoxalase"/>
    <property type="match status" value="1"/>
</dbReference>
<dbReference type="PANTHER" id="PTHR36503:SF3">
    <property type="entry name" value="BLR0126 PROTEIN"/>
    <property type="match status" value="1"/>
</dbReference>
<dbReference type="InterPro" id="IPR036388">
    <property type="entry name" value="WH-like_DNA-bd_sf"/>
</dbReference>
<dbReference type="PRINTS" id="PR00039">
    <property type="entry name" value="HTHLYSR"/>
</dbReference>
<name>A0ABP6R4S7_9ACTN</name>
<keyword evidence="5" id="KW-1185">Reference proteome</keyword>
<evidence type="ECO:0000256" key="1">
    <source>
        <dbReference type="SAM" id="MobiDB-lite"/>
    </source>
</evidence>
<evidence type="ECO:0008006" key="6">
    <source>
        <dbReference type="Google" id="ProtNLM"/>
    </source>
</evidence>
<feature type="region of interest" description="Disordered" evidence="1">
    <location>
        <begin position="45"/>
        <end position="76"/>
    </location>
</feature>
<evidence type="ECO:0000313" key="5">
    <source>
        <dbReference type="Proteomes" id="UP001500728"/>
    </source>
</evidence>
<dbReference type="Gene3D" id="1.10.10.10">
    <property type="entry name" value="Winged helix-like DNA-binding domain superfamily/Winged helix DNA-binding domain"/>
    <property type="match status" value="1"/>
</dbReference>
<dbReference type="SUPFAM" id="SSF46785">
    <property type="entry name" value="Winged helix' DNA-binding domain"/>
    <property type="match status" value="1"/>
</dbReference>
<accession>A0ABP6R4S7</accession>
<dbReference type="InterPro" id="IPR036390">
    <property type="entry name" value="WH_DNA-bd_sf"/>
</dbReference>
<feature type="domain" description="HTH lysR-type" evidence="2">
    <location>
        <begin position="1"/>
        <end position="43"/>
    </location>
</feature>
<gene>
    <name evidence="4" type="ORF">GCM10010469_59350</name>
</gene>
<evidence type="ECO:0000259" key="3">
    <source>
        <dbReference type="PROSITE" id="PS51819"/>
    </source>
</evidence>
<evidence type="ECO:0000313" key="4">
    <source>
        <dbReference type="EMBL" id="GAA3276898.1"/>
    </source>
</evidence>
<dbReference type="InterPro" id="IPR029068">
    <property type="entry name" value="Glyas_Bleomycin-R_OHBP_Dase"/>
</dbReference>
<dbReference type="PROSITE" id="PS50931">
    <property type="entry name" value="HTH_LYSR"/>
    <property type="match status" value="1"/>
</dbReference>
<comment type="caution">
    <text evidence="4">The sequence shown here is derived from an EMBL/GenBank/DDBJ whole genome shotgun (WGS) entry which is preliminary data.</text>
</comment>
<reference evidence="5" key="1">
    <citation type="journal article" date="2019" name="Int. J. Syst. Evol. Microbiol.">
        <title>The Global Catalogue of Microorganisms (GCM) 10K type strain sequencing project: providing services to taxonomists for standard genome sequencing and annotation.</title>
        <authorList>
            <consortium name="The Broad Institute Genomics Platform"/>
            <consortium name="The Broad Institute Genome Sequencing Center for Infectious Disease"/>
            <person name="Wu L."/>
            <person name="Ma J."/>
        </authorList>
    </citation>
    <scope>NUCLEOTIDE SEQUENCE [LARGE SCALE GENOMIC DNA]</scope>
    <source>
        <strain evidence="5">JCM 9381</strain>
    </source>
</reference>